<evidence type="ECO:0000313" key="3">
    <source>
        <dbReference type="Proteomes" id="UP000318103"/>
    </source>
</evidence>
<organism evidence="2 3">
    <name type="scientific">Streptomyces puniciscabiei</name>
    <dbReference type="NCBI Taxonomy" id="164348"/>
    <lineage>
        <taxon>Bacteria</taxon>
        <taxon>Bacillati</taxon>
        <taxon>Actinomycetota</taxon>
        <taxon>Actinomycetes</taxon>
        <taxon>Kitasatosporales</taxon>
        <taxon>Streptomycetaceae</taxon>
        <taxon>Streptomyces</taxon>
    </lineage>
</organism>
<dbReference type="RefSeq" id="WP_055710601.1">
    <property type="nucleotide sequence ID" value="NZ_JBPJFI010000001.1"/>
</dbReference>
<dbReference type="AlphaFoldDB" id="A0A542UPL5"/>
<name>A0A542UPL5_9ACTN</name>
<reference evidence="2 3" key="1">
    <citation type="submission" date="2019-06" db="EMBL/GenBank/DDBJ databases">
        <title>Sequencing the genomes of 1000 actinobacteria strains.</title>
        <authorList>
            <person name="Klenk H.-P."/>
        </authorList>
    </citation>
    <scope>NUCLEOTIDE SEQUENCE [LARGE SCALE GENOMIC DNA]</scope>
    <source>
        <strain evidence="2 3">DSM 41929</strain>
    </source>
</reference>
<keyword evidence="3" id="KW-1185">Reference proteome</keyword>
<keyword evidence="1" id="KW-0472">Membrane</keyword>
<feature type="transmembrane region" description="Helical" evidence="1">
    <location>
        <begin position="30"/>
        <end position="52"/>
    </location>
</feature>
<accession>A0A542UPL5</accession>
<dbReference type="Proteomes" id="UP000318103">
    <property type="component" value="Unassembled WGS sequence"/>
</dbReference>
<keyword evidence="1" id="KW-1133">Transmembrane helix</keyword>
<comment type="caution">
    <text evidence="2">The sequence shown here is derived from an EMBL/GenBank/DDBJ whole genome shotgun (WGS) entry which is preliminary data.</text>
</comment>
<sequence length="78" mass="8343">MSTEAAKGERRESWLVAHGILLERGPRRTLAAAGFVNMLGSSVFTLTAALHFTRRVGLSAAHWALRSRPDELPSGAAG</sequence>
<evidence type="ECO:0000313" key="2">
    <source>
        <dbReference type="EMBL" id="TQL00947.1"/>
    </source>
</evidence>
<evidence type="ECO:0000256" key="1">
    <source>
        <dbReference type="SAM" id="Phobius"/>
    </source>
</evidence>
<gene>
    <name evidence="2" type="ORF">FB563_6082</name>
</gene>
<dbReference type="OrthoDB" id="6803299at2"/>
<proteinExistence type="predicted"/>
<protein>
    <submittedName>
        <fullName evidence="2">Uncharacterized protein</fullName>
    </submittedName>
</protein>
<dbReference type="EMBL" id="VFNX01000001">
    <property type="protein sequence ID" value="TQL00947.1"/>
    <property type="molecule type" value="Genomic_DNA"/>
</dbReference>
<keyword evidence="1" id="KW-0812">Transmembrane</keyword>